<dbReference type="Proteomes" id="UP001221142">
    <property type="component" value="Unassembled WGS sequence"/>
</dbReference>
<evidence type="ECO:0000313" key="2">
    <source>
        <dbReference type="Proteomes" id="UP001221142"/>
    </source>
</evidence>
<comment type="caution">
    <text evidence="1">The sequence shown here is derived from an EMBL/GenBank/DDBJ whole genome shotgun (WGS) entry which is preliminary data.</text>
</comment>
<reference evidence="1" key="1">
    <citation type="submission" date="2023-03" db="EMBL/GenBank/DDBJ databases">
        <title>Massive genome expansion in bonnet fungi (Mycena s.s.) driven by repeated elements and novel gene families across ecological guilds.</title>
        <authorList>
            <consortium name="Lawrence Berkeley National Laboratory"/>
            <person name="Harder C.B."/>
            <person name="Miyauchi S."/>
            <person name="Viragh M."/>
            <person name="Kuo A."/>
            <person name="Thoen E."/>
            <person name="Andreopoulos B."/>
            <person name="Lu D."/>
            <person name="Skrede I."/>
            <person name="Drula E."/>
            <person name="Henrissat B."/>
            <person name="Morin E."/>
            <person name="Kohler A."/>
            <person name="Barry K."/>
            <person name="LaButti K."/>
            <person name="Morin E."/>
            <person name="Salamov A."/>
            <person name="Lipzen A."/>
            <person name="Mereny Z."/>
            <person name="Hegedus B."/>
            <person name="Baldrian P."/>
            <person name="Stursova M."/>
            <person name="Weitz H."/>
            <person name="Taylor A."/>
            <person name="Grigoriev I.V."/>
            <person name="Nagy L.G."/>
            <person name="Martin F."/>
            <person name="Kauserud H."/>
        </authorList>
    </citation>
    <scope>NUCLEOTIDE SEQUENCE</scope>
    <source>
        <strain evidence="1">9284</strain>
    </source>
</reference>
<dbReference type="EMBL" id="JARKIF010000006">
    <property type="protein sequence ID" value="KAJ7636925.1"/>
    <property type="molecule type" value="Genomic_DNA"/>
</dbReference>
<name>A0AAD7C222_9AGAR</name>
<dbReference type="AlphaFoldDB" id="A0AAD7C222"/>
<protein>
    <submittedName>
        <fullName evidence="1">Uncharacterized protein</fullName>
    </submittedName>
</protein>
<accession>A0AAD7C222</accession>
<sequence>MSSISNTQFVHIPVPFLPVQARPKRTRHEFERDNKPSVDADTQRPLKRLRLPTPIMSIHILQLDVIIRPDPAKETPVERSRRLHWDQIYEKHNSPSMHADPPAVQVPVVDMPVVDDDEQMAEVDNDEEMAEPDDDEEMGELDDDVDMAELDDDIVMGEPKGVRKVTYGVSRNLLGCLRAVGHTICLTRRQLFLSLIIFPCVLRAKMALLCKLATDVSRTATAPNYPGFRYLMEDALLRFLLGTLSLAQCASRWTNVLENSSFIAQLRLLQYCLSP</sequence>
<gene>
    <name evidence="1" type="ORF">FB45DRAFT_864898</name>
</gene>
<evidence type="ECO:0000313" key="1">
    <source>
        <dbReference type="EMBL" id="KAJ7636925.1"/>
    </source>
</evidence>
<proteinExistence type="predicted"/>
<organism evidence="1 2">
    <name type="scientific">Roridomyces roridus</name>
    <dbReference type="NCBI Taxonomy" id="1738132"/>
    <lineage>
        <taxon>Eukaryota</taxon>
        <taxon>Fungi</taxon>
        <taxon>Dikarya</taxon>
        <taxon>Basidiomycota</taxon>
        <taxon>Agaricomycotina</taxon>
        <taxon>Agaricomycetes</taxon>
        <taxon>Agaricomycetidae</taxon>
        <taxon>Agaricales</taxon>
        <taxon>Marasmiineae</taxon>
        <taxon>Mycenaceae</taxon>
        <taxon>Roridomyces</taxon>
    </lineage>
</organism>
<keyword evidence="2" id="KW-1185">Reference proteome</keyword>